<feature type="domain" description="Isochorismatase-like" evidence="2">
    <location>
        <begin position="10"/>
        <end position="199"/>
    </location>
</feature>
<dbReference type="Proteomes" id="UP000428328">
    <property type="component" value="Chromosome"/>
</dbReference>
<dbReference type="InterPro" id="IPR000868">
    <property type="entry name" value="Isochorismatase-like_dom"/>
</dbReference>
<gene>
    <name evidence="3" type="ORF">GM415_02450</name>
</gene>
<evidence type="ECO:0000259" key="2">
    <source>
        <dbReference type="Pfam" id="PF00857"/>
    </source>
</evidence>
<name>A0A6I6JF58_9BACT</name>
<accession>A0A6I6JF58</accession>
<dbReference type="Gene3D" id="3.40.50.850">
    <property type="entry name" value="Isochorismatase-like"/>
    <property type="match status" value="1"/>
</dbReference>
<dbReference type="GO" id="GO:0016787">
    <property type="term" value="F:hydrolase activity"/>
    <property type="evidence" value="ECO:0007669"/>
    <property type="project" value="UniProtKB-KW"/>
</dbReference>
<evidence type="ECO:0000256" key="1">
    <source>
        <dbReference type="ARBA" id="ARBA00022801"/>
    </source>
</evidence>
<dbReference type="PANTHER" id="PTHR43540">
    <property type="entry name" value="PEROXYUREIDOACRYLATE/UREIDOACRYLATE AMIDOHYDROLASE-RELATED"/>
    <property type="match status" value="1"/>
</dbReference>
<dbReference type="RefSeq" id="WP_158946254.1">
    <property type="nucleotide sequence ID" value="NZ_CP046400.1"/>
</dbReference>
<dbReference type="KEGG" id="psel:GM415_02450"/>
<dbReference type="Pfam" id="PF00857">
    <property type="entry name" value="Isochorismatase"/>
    <property type="match status" value="1"/>
</dbReference>
<protein>
    <submittedName>
        <fullName evidence="3">Isochorismatase family protein</fullName>
    </submittedName>
</protein>
<dbReference type="EMBL" id="CP046400">
    <property type="protein sequence ID" value="QGY39042.1"/>
    <property type="molecule type" value="Genomic_DNA"/>
</dbReference>
<dbReference type="AlphaFoldDB" id="A0A6I6JF58"/>
<keyword evidence="1" id="KW-0378">Hydrolase</keyword>
<keyword evidence="4" id="KW-1185">Reference proteome</keyword>
<dbReference type="SUPFAM" id="SSF52499">
    <property type="entry name" value="Isochorismatase-like hydrolases"/>
    <property type="match status" value="1"/>
</dbReference>
<evidence type="ECO:0000313" key="3">
    <source>
        <dbReference type="EMBL" id="QGY39042.1"/>
    </source>
</evidence>
<sequence length="207" mass="23044">MLHSVIKEDSALVFIEFQNEWLTEEGVLQQRLIKDKEPFLEAVRKAGSVLETARANGWTVAHAGLDLSGDPHYLLFNEGRDVLGLRKAIPAAGTWQENGARPVEPFVPRDGEFVVAGRSGGSALKNSTLDPFLRNRKINTLFLMGFATHVCVESTLREAHDLGYNAYLVEDACAAFEQAQHDHVRRHVVHHFGEETNAAELITRMEG</sequence>
<proteinExistence type="predicted"/>
<dbReference type="InterPro" id="IPR050272">
    <property type="entry name" value="Isochorismatase-like_hydrls"/>
</dbReference>
<evidence type="ECO:0000313" key="4">
    <source>
        <dbReference type="Proteomes" id="UP000428328"/>
    </source>
</evidence>
<dbReference type="InterPro" id="IPR036380">
    <property type="entry name" value="Isochorismatase-like_sf"/>
</dbReference>
<organism evidence="3 4">
    <name type="scientific">Pseudodesulfovibrio cashew</name>
    <dbReference type="NCBI Taxonomy" id="2678688"/>
    <lineage>
        <taxon>Bacteria</taxon>
        <taxon>Pseudomonadati</taxon>
        <taxon>Thermodesulfobacteriota</taxon>
        <taxon>Desulfovibrionia</taxon>
        <taxon>Desulfovibrionales</taxon>
        <taxon>Desulfovibrionaceae</taxon>
    </lineage>
</organism>
<reference evidence="3 4" key="1">
    <citation type="submission" date="2019-11" db="EMBL/GenBank/DDBJ databases">
        <authorList>
            <person name="Zheng R.K."/>
            <person name="Sun C.M."/>
        </authorList>
    </citation>
    <scope>NUCLEOTIDE SEQUENCE [LARGE SCALE GENOMIC DNA]</scope>
    <source>
        <strain evidence="3 4">SRB007</strain>
    </source>
</reference>
<dbReference type="CDD" id="cd00431">
    <property type="entry name" value="cysteine_hydrolases"/>
    <property type="match status" value="1"/>
</dbReference>